<dbReference type="InterPro" id="IPR011059">
    <property type="entry name" value="Metal-dep_hydrolase_composite"/>
</dbReference>
<dbReference type="PANTHER" id="PTHR43668:SF2">
    <property type="entry name" value="ALLANTOINASE"/>
    <property type="match status" value="1"/>
</dbReference>
<keyword evidence="6 7" id="KW-0665">Pyrimidine biosynthesis</keyword>
<dbReference type="GO" id="GO:0006145">
    <property type="term" value="P:purine nucleobase catabolic process"/>
    <property type="evidence" value="ECO:0007669"/>
    <property type="project" value="TreeGrafter"/>
</dbReference>
<evidence type="ECO:0000256" key="3">
    <source>
        <dbReference type="ARBA" id="ARBA00022723"/>
    </source>
</evidence>
<dbReference type="Pfam" id="PF12890">
    <property type="entry name" value="DHOase"/>
    <property type="match status" value="1"/>
</dbReference>
<feature type="binding site" evidence="7">
    <location>
        <position position="154"/>
    </location>
    <ligand>
        <name>Zn(2+)</name>
        <dbReference type="ChEBI" id="CHEBI:29105"/>
        <label>1</label>
    </ligand>
</feature>
<dbReference type="UniPathway" id="UPA00070">
    <property type="reaction ID" value="UER00117"/>
</dbReference>
<dbReference type="InterPro" id="IPR032466">
    <property type="entry name" value="Metal_Hydrolase"/>
</dbReference>
<dbReference type="EMBL" id="CADCUR010000277">
    <property type="protein sequence ID" value="CAA9422725.1"/>
    <property type="molecule type" value="Genomic_DNA"/>
</dbReference>
<feature type="binding site" evidence="7">
    <location>
        <position position="311"/>
    </location>
    <ligand>
        <name>substrate</name>
    </ligand>
</feature>
<dbReference type="GO" id="GO:0008270">
    <property type="term" value="F:zinc ion binding"/>
    <property type="evidence" value="ECO:0007669"/>
    <property type="project" value="UniProtKB-UniRule"/>
</dbReference>
<organism evidence="10">
    <name type="scientific">uncultured Pyrinomonadaceae bacterium</name>
    <dbReference type="NCBI Taxonomy" id="2283094"/>
    <lineage>
        <taxon>Bacteria</taxon>
        <taxon>Pseudomonadati</taxon>
        <taxon>Acidobacteriota</taxon>
        <taxon>Blastocatellia</taxon>
        <taxon>Blastocatellales</taxon>
        <taxon>Pyrinomonadaceae</taxon>
        <taxon>environmental samples</taxon>
    </lineage>
</organism>
<dbReference type="PROSITE" id="PS00483">
    <property type="entry name" value="DIHYDROOROTASE_2"/>
    <property type="match status" value="1"/>
</dbReference>
<feature type="domain" description="Dihydroorotase catalytic" evidence="9">
    <location>
        <begin position="53"/>
        <end position="238"/>
    </location>
</feature>
<dbReference type="GO" id="GO:0004151">
    <property type="term" value="F:dihydroorotase activity"/>
    <property type="evidence" value="ECO:0007669"/>
    <property type="project" value="UniProtKB-UniRule"/>
</dbReference>
<dbReference type="Pfam" id="PF07969">
    <property type="entry name" value="Amidohydro_3"/>
    <property type="match status" value="1"/>
</dbReference>
<dbReference type="InterPro" id="IPR002195">
    <property type="entry name" value="Dihydroorotase_CS"/>
</dbReference>
<dbReference type="CDD" id="cd01317">
    <property type="entry name" value="DHOase_IIa"/>
    <property type="match status" value="1"/>
</dbReference>
<feature type="binding site" evidence="7">
    <location>
        <position position="96"/>
    </location>
    <ligand>
        <name>substrate</name>
    </ligand>
</feature>
<dbReference type="HAMAP" id="MF_00220_B">
    <property type="entry name" value="PyrC_classI_B"/>
    <property type="match status" value="1"/>
</dbReference>
<dbReference type="AlphaFoldDB" id="A0A6J4PQ10"/>
<dbReference type="InterPro" id="IPR004722">
    <property type="entry name" value="DHOase"/>
</dbReference>
<dbReference type="InterPro" id="IPR050138">
    <property type="entry name" value="DHOase/Allantoinase_Hydrolase"/>
</dbReference>
<dbReference type="NCBIfam" id="TIGR00857">
    <property type="entry name" value="pyrC_multi"/>
    <property type="match status" value="1"/>
</dbReference>
<gene>
    <name evidence="7" type="primary">pyrC</name>
    <name evidence="10" type="ORF">AVDCRST_MAG74-3108</name>
</gene>
<evidence type="ECO:0000256" key="4">
    <source>
        <dbReference type="ARBA" id="ARBA00022801"/>
    </source>
</evidence>
<dbReference type="PROSITE" id="PS00482">
    <property type="entry name" value="DIHYDROOROTASE_1"/>
    <property type="match status" value="1"/>
</dbReference>
<comment type="caution">
    <text evidence="7">Lacks conserved residue(s) required for the propagation of feature annotation.</text>
</comment>
<dbReference type="GO" id="GO:0005737">
    <property type="term" value="C:cytoplasm"/>
    <property type="evidence" value="ECO:0007669"/>
    <property type="project" value="TreeGrafter"/>
</dbReference>
<evidence type="ECO:0000256" key="2">
    <source>
        <dbReference type="ARBA" id="ARBA00010286"/>
    </source>
</evidence>
<dbReference type="PANTHER" id="PTHR43668">
    <property type="entry name" value="ALLANTOINASE"/>
    <property type="match status" value="1"/>
</dbReference>
<proteinExistence type="inferred from homology"/>
<evidence type="ECO:0000256" key="5">
    <source>
        <dbReference type="ARBA" id="ARBA00022833"/>
    </source>
</evidence>
<accession>A0A6J4PQ10</accession>
<protein>
    <recommendedName>
        <fullName evidence="7">Dihydroorotase</fullName>
        <shortName evidence="7">DHOase</shortName>
        <ecNumber evidence="7">3.5.2.3</ecNumber>
    </recommendedName>
</protein>
<reference evidence="10" key="1">
    <citation type="submission" date="2020-02" db="EMBL/GenBank/DDBJ databases">
        <authorList>
            <person name="Meier V. D."/>
        </authorList>
    </citation>
    <scope>NUCLEOTIDE SEQUENCE</scope>
    <source>
        <strain evidence="10">AVDCRST_MAG74</strain>
    </source>
</reference>
<feature type="domain" description="Amidohydrolase 3" evidence="8">
    <location>
        <begin position="291"/>
        <end position="425"/>
    </location>
</feature>
<dbReference type="SUPFAM" id="SSF51338">
    <property type="entry name" value="Composite domain of metallo-dependent hydrolases"/>
    <property type="match status" value="1"/>
</dbReference>
<evidence type="ECO:0000259" key="8">
    <source>
        <dbReference type="Pfam" id="PF07969"/>
    </source>
</evidence>
<comment type="cofactor">
    <cofactor evidence="7">
        <name>Zn(2+)</name>
        <dbReference type="ChEBI" id="CHEBI:29105"/>
    </cofactor>
    <text evidence="7">Binds 2 Zn(2+) ions per subunit.</text>
</comment>
<evidence type="ECO:0000256" key="6">
    <source>
        <dbReference type="ARBA" id="ARBA00022975"/>
    </source>
</evidence>
<feature type="binding site" evidence="7">
    <location>
        <position position="64"/>
    </location>
    <ligand>
        <name>Zn(2+)</name>
        <dbReference type="ChEBI" id="CHEBI:29105"/>
        <label>1</label>
    </ligand>
</feature>
<dbReference type="InterPro" id="IPR024403">
    <property type="entry name" value="DHOase_cat"/>
</dbReference>
<feature type="active site" evidence="7">
    <location>
        <position position="307"/>
    </location>
</feature>
<evidence type="ECO:0000256" key="7">
    <source>
        <dbReference type="HAMAP-Rule" id="MF_00220"/>
    </source>
</evidence>
<keyword evidence="3 7" id="KW-0479">Metal-binding</keyword>
<feature type="binding site" evidence="7">
    <location>
        <position position="181"/>
    </location>
    <ligand>
        <name>Zn(2+)</name>
        <dbReference type="ChEBI" id="CHEBI:29105"/>
        <label>2</label>
    </ligand>
</feature>
<dbReference type="Gene3D" id="2.30.40.10">
    <property type="entry name" value="Urease, subunit C, domain 1"/>
    <property type="match status" value="1"/>
</dbReference>
<sequence length="427" mass="45682">MKLLIANGHLIDPTEGQNSGKNLLIENGKVVAWLGQNESAPEDAEVFDATGLIVAPGFVDLHVHLREPGQEHKETIASGCAAAVAGGFTSVCPMPNTSPVNDNAAITRYMIEQAEHAGLANVFPVGAITKNSDGTELAEMGEMKAAGAVAVSDDGRPVPNAGMMRRAMEYAKDFDLPVVDHCEDKSLSSGGVMHEGKLSLLLGLKGMPALAEELDAMRDIILAKETRAHIHIAHISTKGAIESVRRAKNEGINVTCEVTPHHFTLVDRAVEGYDTNTKMSPPLRSEEHRLAILEALKDGTIDAIATDHAPHHADEKALEYDRAPMGIIGLETAVGLAFSQLVHKGLIDLVRLVELCSTNPAKIFNLKERGTLRVGSHADITILDPDLNWTYKVSDSKSKSKNSPFDASQFTGAAATTIVGGKIVYCR</sequence>
<evidence type="ECO:0000259" key="9">
    <source>
        <dbReference type="Pfam" id="PF12890"/>
    </source>
</evidence>
<dbReference type="GO" id="GO:0004038">
    <property type="term" value="F:allantoinase activity"/>
    <property type="evidence" value="ECO:0007669"/>
    <property type="project" value="TreeGrafter"/>
</dbReference>
<name>A0A6J4PQ10_9BACT</name>
<dbReference type="EC" id="3.5.2.3" evidence="7"/>
<dbReference type="InterPro" id="IPR013108">
    <property type="entry name" value="Amidohydro_3"/>
</dbReference>
<feature type="binding site" evidence="7">
    <location>
        <position position="307"/>
    </location>
    <ligand>
        <name>Zn(2+)</name>
        <dbReference type="ChEBI" id="CHEBI:29105"/>
        <label>1</label>
    </ligand>
</feature>
<keyword evidence="5 7" id="KW-0862">Zinc</keyword>
<feature type="binding site" evidence="7">
    <location>
        <position position="62"/>
    </location>
    <ligand>
        <name>Zn(2+)</name>
        <dbReference type="ChEBI" id="CHEBI:29105"/>
        <label>1</label>
    </ligand>
</feature>
<comment type="pathway">
    <text evidence="7">Pyrimidine metabolism; UMP biosynthesis via de novo pathway; (S)-dihydroorotate from bicarbonate: step 3/3.</text>
</comment>
<dbReference type="GO" id="GO:0044205">
    <property type="term" value="P:'de novo' UMP biosynthetic process"/>
    <property type="evidence" value="ECO:0007669"/>
    <property type="project" value="UniProtKB-UniRule"/>
</dbReference>
<keyword evidence="4 7" id="KW-0378">Hydrolase</keyword>
<feature type="binding site" evidence="7">
    <location>
        <position position="234"/>
    </location>
    <ligand>
        <name>Zn(2+)</name>
        <dbReference type="ChEBI" id="CHEBI:29105"/>
        <label>2</label>
    </ligand>
</feature>
<evidence type="ECO:0000256" key="1">
    <source>
        <dbReference type="ARBA" id="ARBA00002368"/>
    </source>
</evidence>
<comment type="similarity">
    <text evidence="2 7">Belongs to the metallo-dependent hydrolases superfamily. DHOase family. Class I DHOase subfamily.</text>
</comment>
<feature type="binding site" evidence="7">
    <location>
        <begin position="64"/>
        <end position="66"/>
    </location>
    <ligand>
        <name>substrate</name>
    </ligand>
</feature>
<dbReference type="Gene3D" id="3.20.20.140">
    <property type="entry name" value="Metal-dependent hydrolases"/>
    <property type="match status" value="1"/>
</dbReference>
<feature type="binding site" evidence="7">
    <location>
        <position position="154"/>
    </location>
    <ligand>
        <name>Zn(2+)</name>
        <dbReference type="ChEBI" id="CHEBI:29105"/>
        <label>2</label>
    </ligand>
</feature>
<dbReference type="SUPFAM" id="SSF51556">
    <property type="entry name" value="Metallo-dependent hydrolases"/>
    <property type="match status" value="1"/>
</dbReference>
<comment type="function">
    <text evidence="1 7">Catalyzes the reversible cyclization of carbamoyl aspartate to dihydroorotate.</text>
</comment>
<evidence type="ECO:0000313" key="10">
    <source>
        <dbReference type="EMBL" id="CAA9422725.1"/>
    </source>
</evidence>
<comment type="catalytic activity">
    <reaction evidence="7">
        <text>(S)-dihydroorotate + H2O = N-carbamoyl-L-aspartate + H(+)</text>
        <dbReference type="Rhea" id="RHEA:24296"/>
        <dbReference type="ChEBI" id="CHEBI:15377"/>
        <dbReference type="ChEBI" id="CHEBI:15378"/>
        <dbReference type="ChEBI" id="CHEBI:30864"/>
        <dbReference type="ChEBI" id="CHEBI:32814"/>
        <dbReference type="EC" id="3.5.2.3"/>
    </reaction>
</comment>